<dbReference type="OrthoDB" id="7030114at2"/>
<dbReference type="Proteomes" id="UP000184364">
    <property type="component" value="Unassembled WGS sequence"/>
</dbReference>
<evidence type="ECO:0000313" key="1">
    <source>
        <dbReference type="EMBL" id="SHM33724.1"/>
    </source>
</evidence>
<keyword evidence="2" id="KW-1185">Reference proteome</keyword>
<dbReference type="Pfam" id="PF12244">
    <property type="entry name" value="DUF3606"/>
    <property type="match status" value="1"/>
</dbReference>
<dbReference type="STRING" id="1302687.SAMN05444267_104314"/>
<accession>A0A1M7HZ00</accession>
<dbReference type="InterPro" id="IPR022037">
    <property type="entry name" value="DUF3606"/>
</dbReference>
<sequence length="58" mass="6514">MSDDLSKKRPQDATKVNVNESWELEYWSKKFGVTKDQLKNAVRAVGVSAAAVQKYLGK</sequence>
<dbReference type="AlphaFoldDB" id="A0A1M7HZ00"/>
<protein>
    <recommendedName>
        <fullName evidence="3">DUF3606 domain-containing protein</fullName>
    </recommendedName>
</protein>
<evidence type="ECO:0008006" key="3">
    <source>
        <dbReference type="Google" id="ProtNLM"/>
    </source>
</evidence>
<proteinExistence type="predicted"/>
<evidence type="ECO:0000313" key="2">
    <source>
        <dbReference type="Proteomes" id="UP000184364"/>
    </source>
</evidence>
<dbReference type="EMBL" id="FRAV01000043">
    <property type="protein sequence ID" value="SHM33724.1"/>
    <property type="molecule type" value="Genomic_DNA"/>
</dbReference>
<dbReference type="RefSeq" id="WP_073296840.1">
    <property type="nucleotide sequence ID" value="NZ_FRAV01000043.1"/>
</dbReference>
<organism evidence="1 2">
    <name type="scientific">Chryseobacterium polytrichastri</name>
    <dbReference type="NCBI Taxonomy" id="1302687"/>
    <lineage>
        <taxon>Bacteria</taxon>
        <taxon>Pseudomonadati</taxon>
        <taxon>Bacteroidota</taxon>
        <taxon>Flavobacteriia</taxon>
        <taxon>Flavobacteriales</taxon>
        <taxon>Weeksellaceae</taxon>
        <taxon>Chryseobacterium group</taxon>
        <taxon>Chryseobacterium</taxon>
    </lineage>
</organism>
<reference evidence="2" key="1">
    <citation type="submission" date="2016-11" db="EMBL/GenBank/DDBJ databases">
        <authorList>
            <person name="Varghese N."/>
            <person name="Submissions S."/>
        </authorList>
    </citation>
    <scope>NUCLEOTIDE SEQUENCE [LARGE SCALE GENOMIC DNA]</scope>
    <source>
        <strain evidence="2">DSM 26899</strain>
    </source>
</reference>
<gene>
    <name evidence="1" type="ORF">SAMN05444267_104314</name>
</gene>
<name>A0A1M7HZ00_9FLAO</name>